<accession>D4AQU5</accession>
<dbReference type="RefSeq" id="XP_003015479.1">
    <property type="nucleotide sequence ID" value="XM_003015433.1"/>
</dbReference>
<reference evidence="2" key="1">
    <citation type="journal article" date="2011" name="Genome Biol.">
        <title>Comparative and functional genomics provide insights into the pathogenicity of dermatophytic fungi.</title>
        <authorList>
            <person name="Burmester A."/>
            <person name="Shelest E."/>
            <person name="Gloeckner G."/>
            <person name="Heddergott C."/>
            <person name="Schindler S."/>
            <person name="Staib P."/>
            <person name="Heidel A."/>
            <person name="Felder M."/>
            <person name="Petzold A."/>
            <person name="Szafranski K."/>
            <person name="Feuermann M."/>
            <person name="Pedruzzi I."/>
            <person name="Priebe S."/>
            <person name="Groth M."/>
            <person name="Winkler R."/>
            <person name="Li W."/>
            <person name="Kniemeyer O."/>
            <person name="Schroeckh V."/>
            <person name="Hertweck C."/>
            <person name="Hube B."/>
            <person name="White T.C."/>
            <person name="Platzer M."/>
            <person name="Guthke R."/>
            <person name="Heitman J."/>
            <person name="Woestemeyer J."/>
            <person name="Zipfel P.F."/>
            <person name="Monod M."/>
            <person name="Brakhage A.A."/>
        </authorList>
    </citation>
    <scope>NUCLEOTIDE SEQUENCE [LARGE SCALE GENOMIC DNA]</scope>
    <source>
        <strain evidence="2">ATCC MYA-4681 / CBS 112371</strain>
    </source>
</reference>
<comment type="caution">
    <text evidence="1">The sequence shown here is derived from an EMBL/GenBank/DDBJ whole genome shotgun (WGS) entry which is preliminary data.</text>
</comment>
<sequence>MPGAINWEPPASQASSNIMGMMMLKKRKRDAESRQETTVVPSTLFNRPCLLSSGPDLTSIQTTHKTLDITFEEKTTGTEDRAV</sequence>
<proteinExistence type="predicted"/>
<dbReference type="Proteomes" id="UP000008866">
    <property type="component" value="Unassembled WGS sequence"/>
</dbReference>
<protein>
    <submittedName>
        <fullName evidence="1">Uncharacterized protein</fullName>
    </submittedName>
</protein>
<dbReference type="GeneID" id="9521206"/>
<dbReference type="KEGG" id="abe:ARB_06605"/>
<dbReference type="HOGENOM" id="CLU_2542125_0_0_1"/>
<dbReference type="EMBL" id="ABSU01000005">
    <property type="protein sequence ID" value="EFE34839.1"/>
    <property type="molecule type" value="Genomic_DNA"/>
</dbReference>
<keyword evidence="2" id="KW-1185">Reference proteome</keyword>
<dbReference type="AlphaFoldDB" id="D4AQU5"/>
<evidence type="ECO:0000313" key="2">
    <source>
        <dbReference type="Proteomes" id="UP000008866"/>
    </source>
</evidence>
<evidence type="ECO:0000313" key="1">
    <source>
        <dbReference type="EMBL" id="EFE34839.1"/>
    </source>
</evidence>
<organism evidence="1 2">
    <name type="scientific">Arthroderma benhamiae (strain ATCC MYA-4681 / CBS 112371)</name>
    <name type="common">Trichophyton mentagrophytes</name>
    <dbReference type="NCBI Taxonomy" id="663331"/>
    <lineage>
        <taxon>Eukaryota</taxon>
        <taxon>Fungi</taxon>
        <taxon>Dikarya</taxon>
        <taxon>Ascomycota</taxon>
        <taxon>Pezizomycotina</taxon>
        <taxon>Eurotiomycetes</taxon>
        <taxon>Eurotiomycetidae</taxon>
        <taxon>Onygenales</taxon>
        <taxon>Arthrodermataceae</taxon>
        <taxon>Trichophyton</taxon>
    </lineage>
</organism>
<gene>
    <name evidence="1" type="ORF">ARB_06605</name>
</gene>
<name>D4AQU5_ARTBC</name>